<comment type="caution">
    <text evidence="1">The sequence shown here is derived from an EMBL/GenBank/DDBJ whole genome shotgun (WGS) entry which is preliminary data.</text>
</comment>
<name>A0AAE1URP9_9SOLA</name>
<dbReference type="EMBL" id="JAVYJV010000022">
    <property type="protein sequence ID" value="KAK4340582.1"/>
    <property type="molecule type" value="Genomic_DNA"/>
</dbReference>
<sequence length="58" mass="6292">MAIGVLCGVVPFIFRKKPSTLKGPKKVSKEINSPRPEGRVAVRVWGLANPCSPRSSPF</sequence>
<evidence type="ECO:0000313" key="1">
    <source>
        <dbReference type="EMBL" id="KAK4340582.1"/>
    </source>
</evidence>
<organism evidence="1 2">
    <name type="scientific">Anisodus tanguticus</name>
    <dbReference type="NCBI Taxonomy" id="243964"/>
    <lineage>
        <taxon>Eukaryota</taxon>
        <taxon>Viridiplantae</taxon>
        <taxon>Streptophyta</taxon>
        <taxon>Embryophyta</taxon>
        <taxon>Tracheophyta</taxon>
        <taxon>Spermatophyta</taxon>
        <taxon>Magnoliopsida</taxon>
        <taxon>eudicotyledons</taxon>
        <taxon>Gunneridae</taxon>
        <taxon>Pentapetalae</taxon>
        <taxon>asterids</taxon>
        <taxon>lamiids</taxon>
        <taxon>Solanales</taxon>
        <taxon>Solanaceae</taxon>
        <taxon>Solanoideae</taxon>
        <taxon>Hyoscyameae</taxon>
        <taxon>Anisodus</taxon>
    </lineage>
</organism>
<gene>
    <name evidence="1" type="ORF">RND71_039083</name>
</gene>
<dbReference type="Proteomes" id="UP001291623">
    <property type="component" value="Unassembled WGS sequence"/>
</dbReference>
<keyword evidence="2" id="KW-1185">Reference proteome</keyword>
<accession>A0AAE1URP9</accession>
<protein>
    <submittedName>
        <fullName evidence="1">Uncharacterized protein</fullName>
    </submittedName>
</protein>
<dbReference type="AlphaFoldDB" id="A0AAE1URP9"/>
<reference evidence="1" key="1">
    <citation type="submission" date="2023-12" db="EMBL/GenBank/DDBJ databases">
        <title>Genome assembly of Anisodus tanguticus.</title>
        <authorList>
            <person name="Wang Y.-J."/>
        </authorList>
    </citation>
    <scope>NUCLEOTIDE SEQUENCE</scope>
    <source>
        <strain evidence="1">KB-2021</strain>
        <tissue evidence="1">Leaf</tissue>
    </source>
</reference>
<evidence type="ECO:0000313" key="2">
    <source>
        <dbReference type="Proteomes" id="UP001291623"/>
    </source>
</evidence>
<proteinExistence type="predicted"/>